<name>A0A814Q4N5_9BILA</name>
<dbReference type="OrthoDB" id="10151629at2759"/>
<organism evidence="1 2">
    <name type="scientific">Brachionus calyciflorus</name>
    <dbReference type="NCBI Taxonomy" id="104777"/>
    <lineage>
        <taxon>Eukaryota</taxon>
        <taxon>Metazoa</taxon>
        <taxon>Spiralia</taxon>
        <taxon>Gnathifera</taxon>
        <taxon>Rotifera</taxon>
        <taxon>Eurotatoria</taxon>
        <taxon>Monogononta</taxon>
        <taxon>Pseudotrocha</taxon>
        <taxon>Ploima</taxon>
        <taxon>Brachionidae</taxon>
        <taxon>Brachionus</taxon>
    </lineage>
</organism>
<accession>A0A814Q4N5</accession>
<sequence length="128" mass="15068">MRVQEKSYIFDECIKSLFFSLEKKVLFIYNWIPILKGPRTNNDIEGYNLKLKNHVSRAHPDIYKSIQVFQTQETAAFVKLKHALDGKPAPPRKKLNIGRDNEIKIYKKLLREGNINIDVYVNNLLLFF</sequence>
<gene>
    <name evidence="1" type="ORF">OXX778_LOCUS21781</name>
</gene>
<evidence type="ECO:0000313" key="1">
    <source>
        <dbReference type="EMBL" id="CAF1114729.1"/>
    </source>
</evidence>
<protein>
    <submittedName>
        <fullName evidence="1">Uncharacterized protein</fullName>
    </submittedName>
</protein>
<dbReference type="EMBL" id="CAJNOC010008382">
    <property type="protein sequence ID" value="CAF1114729.1"/>
    <property type="molecule type" value="Genomic_DNA"/>
</dbReference>
<comment type="caution">
    <text evidence="1">The sequence shown here is derived from an EMBL/GenBank/DDBJ whole genome shotgun (WGS) entry which is preliminary data.</text>
</comment>
<keyword evidence="2" id="KW-1185">Reference proteome</keyword>
<reference evidence="1" key="1">
    <citation type="submission" date="2021-02" db="EMBL/GenBank/DDBJ databases">
        <authorList>
            <person name="Nowell W R."/>
        </authorList>
    </citation>
    <scope>NUCLEOTIDE SEQUENCE</scope>
    <source>
        <strain evidence="1">Ploen Becks lab</strain>
    </source>
</reference>
<proteinExistence type="predicted"/>
<dbReference type="AlphaFoldDB" id="A0A814Q4N5"/>
<evidence type="ECO:0000313" key="2">
    <source>
        <dbReference type="Proteomes" id="UP000663879"/>
    </source>
</evidence>
<dbReference type="Proteomes" id="UP000663879">
    <property type="component" value="Unassembled WGS sequence"/>
</dbReference>